<dbReference type="EMBL" id="AOMA01000096">
    <property type="protein sequence ID" value="EMA38526.1"/>
    <property type="molecule type" value="Genomic_DNA"/>
</dbReference>
<sequence>MKQIMAVFGIAGAETALIIVLILVDALQIALNERAAGNIEVVGQFIVVCLIALITLEFLALANPAR</sequence>
<gene>
    <name evidence="2" type="ORF">C446_09935</name>
</gene>
<dbReference type="RefSeq" id="WP_006672902.1">
    <property type="nucleotide sequence ID" value="NZ_AOMA01000096.1"/>
</dbReference>
<evidence type="ECO:0000256" key="1">
    <source>
        <dbReference type="SAM" id="Phobius"/>
    </source>
</evidence>
<accession>M0LYN0</accession>
<comment type="caution">
    <text evidence="2">The sequence shown here is derived from an EMBL/GenBank/DDBJ whole genome shotgun (WGS) entry which is preliminary data.</text>
</comment>
<evidence type="ECO:0000313" key="2">
    <source>
        <dbReference type="EMBL" id="EMA38526.1"/>
    </source>
</evidence>
<keyword evidence="3" id="KW-1185">Reference proteome</keyword>
<feature type="transmembrane region" description="Helical" evidence="1">
    <location>
        <begin position="41"/>
        <end position="62"/>
    </location>
</feature>
<keyword evidence="1" id="KW-0472">Membrane</keyword>
<dbReference type="AlphaFoldDB" id="M0LYN0"/>
<keyword evidence="1" id="KW-0812">Transmembrane</keyword>
<protein>
    <submittedName>
        <fullName evidence="2">Uncharacterized protein</fullName>
    </submittedName>
</protein>
<evidence type="ECO:0000313" key="3">
    <source>
        <dbReference type="Proteomes" id="UP000011607"/>
    </source>
</evidence>
<dbReference type="Proteomes" id="UP000011607">
    <property type="component" value="Unassembled WGS sequence"/>
</dbReference>
<proteinExistence type="predicted"/>
<organism evidence="2 3">
    <name type="scientific">Halobiforma nitratireducens JCM 10879</name>
    <dbReference type="NCBI Taxonomy" id="1227454"/>
    <lineage>
        <taxon>Archaea</taxon>
        <taxon>Methanobacteriati</taxon>
        <taxon>Methanobacteriota</taxon>
        <taxon>Stenosarchaea group</taxon>
        <taxon>Halobacteria</taxon>
        <taxon>Halobacteriales</taxon>
        <taxon>Natrialbaceae</taxon>
        <taxon>Halobiforma</taxon>
    </lineage>
</organism>
<feature type="transmembrane region" description="Helical" evidence="1">
    <location>
        <begin position="7"/>
        <end position="29"/>
    </location>
</feature>
<name>M0LYN0_9EURY</name>
<reference evidence="2 3" key="1">
    <citation type="journal article" date="2014" name="PLoS Genet.">
        <title>Phylogenetically driven sequencing of extremely halophilic archaea reveals strategies for static and dynamic osmo-response.</title>
        <authorList>
            <person name="Becker E.A."/>
            <person name="Seitzer P.M."/>
            <person name="Tritt A."/>
            <person name="Larsen D."/>
            <person name="Krusor M."/>
            <person name="Yao A.I."/>
            <person name="Wu D."/>
            <person name="Madern D."/>
            <person name="Eisen J.A."/>
            <person name="Darling A.E."/>
            <person name="Facciotti M.T."/>
        </authorList>
    </citation>
    <scope>NUCLEOTIDE SEQUENCE [LARGE SCALE GENOMIC DNA]</scope>
    <source>
        <strain evidence="2 3">JCM 10879</strain>
    </source>
</reference>
<dbReference type="STRING" id="1227454.C446_09935"/>
<keyword evidence="1" id="KW-1133">Transmembrane helix</keyword>